<name>A0A392VPQ1_9FABA</name>
<reference evidence="2 3" key="1">
    <citation type="journal article" date="2018" name="Front. Plant Sci.">
        <title>Red Clover (Trifolium pratense) and Zigzag Clover (T. medium) - A Picture of Genomic Similarities and Differences.</title>
        <authorList>
            <person name="Dluhosova J."/>
            <person name="Istvanek J."/>
            <person name="Nedelnik J."/>
            <person name="Repkova J."/>
        </authorList>
    </citation>
    <scope>NUCLEOTIDE SEQUENCE [LARGE SCALE GENOMIC DNA]</scope>
    <source>
        <strain evidence="3">cv. 10/8</strain>
        <tissue evidence="2">Leaf</tissue>
    </source>
</reference>
<sequence>MVNEEDKEEPVHTSPENLATSSQKE</sequence>
<organism evidence="2 3">
    <name type="scientific">Trifolium medium</name>
    <dbReference type="NCBI Taxonomy" id="97028"/>
    <lineage>
        <taxon>Eukaryota</taxon>
        <taxon>Viridiplantae</taxon>
        <taxon>Streptophyta</taxon>
        <taxon>Embryophyta</taxon>
        <taxon>Tracheophyta</taxon>
        <taxon>Spermatophyta</taxon>
        <taxon>Magnoliopsida</taxon>
        <taxon>eudicotyledons</taxon>
        <taxon>Gunneridae</taxon>
        <taxon>Pentapetalae</taxon>
        <taxon>rosids</taxon>
        <taxon>fabids</taxon>
        <taxon>Fabales</taxon>
        <taxon>Fabaceae</taxon>
        <taxon>Papilionoideae</taxon>
        <taxon>50 kb inversion clade</taxon>
        <taxon>NPAAA clade</taxon>
        <taxon>Hologalegina</taxon>
        <taxon>IRL clade</taxon>
        <taxon>Trifolieae</taxon>
        <taxon>Trifolium</taxon>
    </lineage>
</organism>
<keyword evidence="3" id="KW-1185">Reference proteome</keyword>
<proteinExistence type="predicted"/>
<protein>
    <submittedName>
        <fullName evidence="2">Uncharacterized protein</fullName>
    </submittedName>
</protein>
<evidence type="ECO:0000256" key="1">
    <source>
        <dbReference type="SAM" id="MobiDB-lite"/>
    </source>
</evidence>
<evidence type="ECO:0000313" key="2">
    <source>
        <dbReference type="EMBL" id="MCI88961.1"/>
    </source>
</evidence>
<evidence type="ECO:0000313" key="3">
    <source>
        <dbReference type="Proteomes" id="UP000265520"/>
    </source>
</evidence>
<feature type="non-terminal residue" evidence="2">
    <location>
        <position position="25"/>
    </location>
</feature>
<dbReference type="AlphaFoldDB" id="A0A392VPQ1"/>
<feature type="region of interest" description="Disordered" evidence="1">
    <location>
        <begin position="1"/>
        <end position="25"/>
    </location>
</feature>
<accession>A0A392VPQ1</accession>
<dbReference type="EMBL" id="LXQA011206846">
    <property type="protein sequence ID" value="MCI88961.1"/>
    <property type="molecule type" value="Genomic_DNA"/>
</dbReference>
<feature type="compositionally biased region" description="Polar residues" evidence="1">
    <location>
        <begin position="14"/>
        <end position="25"/>
    </location>
</feature>
<dbReference type="Proteomes" id="UP000265520">
    <property type="component" value="Unassembled WGS sequence"/>
</dbReference>
<comment type="caution">
    <text evidence="2">The sequence shown here is derived from an EMBL/GenBank/DDBJ whole genome shotgun (WGS) entry which is preliminary data.</text>
</comment>